<sequence length="692" mass="78196">MMERDLLRQSLSYHGDNLLSLLKCEQSENPDFKHVAADLSKTLSQRDKEEASPVLEQFIARKADLLFAASWKTSTPADEWQQDPGEAHAVMPPLEQFMEVCFEERRELFYRDVERGDMLIGRINSVRDFGLFVTLLCTAGGLERDIEDLEIKALCPLREVPSTGNHDDPLSYYQIGDLIRAGVKDIDRYHEKLTLSLYSSSLATHLDKVKLGVISKEDLPLHYIRGEKVAADSSQTYEKLLESSLGLSNPLNVHFLLGKLGISDTQTPSLMRGLQSKRFKEDDFGTAIRKKQSVSWALKCVKAGVDHFKSGRHVEAMNEYNKALEIDTNNVEALVARGALYATKGSLMKAIDDFELALENCPTHRNAKKYLCQTLVERGGQLEEEEKLVTAEGLYRRATVLDDTFQEAAEALAKLQLRIQKSLKLKEQEAAKEQEKAKTVETSAEKLRKILKEERRMKKKRKRSTSSSSSSSSDTSSTTSDDSSSTSRKKSKKRKHKRRRSSHGSKKHKRRVSSCSDKVVEDDKEWFPAPANTSASYINQKQSISKLISEGEPSWGKSRHEDGRGRLDDAIDRSLESVKYGAQPEAPRLGRPEVNGQVTDRHRNRRDSSSSTQSEYSHKSDRHSKEFSLQGRKRSESERGGNEKMDRAERNSQDQDDGGKSSGVALKKDVPSNLFDIFSQIAEFEKEKKLKK</sequence>
<feature type="compositionally biased region" description="Low complexity" evidence="2">
    <location>
        <begin position="465"/>
        <end position="486"/>
    </location>
</feature>
<reference evidence="4" key="2">
    <citation type="submission" date="2025-05" db="UniProtKB">
        <authorList>
            <consortium name="Ensembl"/>
        </authorList>
    </citation>
    <scope>IDENTIFICATION</scope>
</reference>
<dbReference type="InterPro" id="IPR011990">
    <property type="entry name" value="TPR-like_helical_dom_sf"/>
</dbReference>
<keyword evidence="1" id="KW-0802">TPR repeat</keyword>
<protein>
    <submittedName>
        <fullName evidence="6">Tetratricopeptide repeat protein 14</fullName>
    </submittedName>
</protein>
<feature type="repeat" description="TPR" evidence="1">
    <location>
        <begin position="331"/>
        <end position="364"/>
    </location>
</feature>
<feature type="repeat" description="TPR" evidence="1">
    <location>
        <begin position="297"/>
        <end position="330"/>
    </location>
</feature>
<dbReference type="InterPro" id="IPR019734">
    <property type="entry name" value="TPR_rpt"/>
</dbReference>
<dbReference type="Ensembl" id="ENSCCRT00010092154.1">
    <property type="protein sequence ID" value="ENSCCRP00010083062.1"/>
    <property type="gene ID" value="ENSCCRG00010036204.1"/>
</dbReference>
<proteinExistence type="predicted"/>
<evidence type="ECO:0000259" key="3">
    <source>
        <dbReference type="PROSITE" id="PS50126"/>
    </source>
</evidence>
<feature type="compositionally biased region" description="Basic and acidic residues" evidence="2">
    <location>
        <begin position="558"/>
        <end position="576"/>
    </location>
</feature>
<organism evidence="4 5">
    <name type="scientific">Cyprinus carpio</name>
    <name type="common">Common carp</name>
    <dbReference type="NCBI Taxonomy" id="7962"/>
    <lineage>
        <taxon>Eukaryota</taxon>
        <taxon>Metazoa</taxon>
        <taxon>Chordata</taxon>
        <taxon>Craniata</taxon>
        <taxon>Vertebrata</taxon>
        <taxon>Euteleostomi</taxon>
        <taxon>Actinopterygii</taxon>
        <taxon>Neopterygii</taxon>
        <taxon>Teleostei</taxon>
        <taxon>Ostariophysi</taxon>
        <taxon>Cypriniformes</taxon>
        <taxon>Cyprinidae</taxon>
        <taxon>Cyprininae</taxon>
        <taxon>Cyprinus</taxon>
    </lineage>
</organism>
<dbReference type="SUPFAM" id="SSF50249">
    <property type="entry name" value="Nucleic acid-binding proteins"/>
    <property type="match status" value="1"/>
</dbReference>
<dbReference type="PROSITE" id="PS50126">
    <property type="entry name" value="S1"/>
    <property type="match status" value="1"/>
</dbReference>
<evidence type="ECO:0000256" key="1">
    <source>
        <dbReference type="PROSITE-ProRule" id="PRU00339"/>
    </source>
</evidence>
<feature type="compositionally biased region" description="Basic and acidic residues" evidence="2">
    <location>
        <begin position="633"/>
        <end position="659"/>
    </location>
</feature>
<dbReference type="InterPro" id="IPR039190">
    <property type="entry name" value="TTC14"/>
</dbReference>
<dbReference type="SUPFAM" id="SSF48452">
    <property type="entry name" value="TPR-like"/>
    <property type="match status" value="1"/>
</dbReference>
<dbReference type="PANTHER" id="PTHR23184">
    <property type="entry name" value="TETRATRICOPEPTIDE REPEAT PROTEIN 14"/>
    <property type="match status" value="1"/>
</dbReference>
<dbReference type="CTD" id="151613"/>
<evidence type="ECO:0000313" key="4">
    <source>
        <dbReference type="Ensembl" id="ENSCCRP00010083062.1"/>
    </source>
</evidence>
<dbReference type="KEGG" id="ccar:109072572"/>
<feature type="compositionally biased region" description="Basic and acidic residues" evidence="2">
    <location>
        <begin position="616"/>
        <end position="626"/>
    </location>
</feature>
<feature type="region of interest" description="Disordered" evidence="2">
    <location>
        <begin position="548"/>
        <end position="672"/>
    </location>
</feature>
<dbReference type="SMART" id="SM00028">
    <property type="entry name" value="TPR"/>
    <property type="match status" value="3"/>
</dbReference>
<gene>
    <name evidence="4 6" type="primary">ttc14</name>
</gene>
<evidence type="ECO:0000256" key="2">
    <source>
        <dbReference type="SAM" id="MobiDB-lite"/>
    </source>
</evidence>
<dbReference type="GeneID" id="109072572"/>
<dbReference type="InterPro" id="IPR003029">
    <property type="entry name" value="S1_domain"/>
</dbReference>
<dbReference type="GO" id="GO:0003676">
    <property type="term" value="F:nucleic acid binding"/>
    <property type="evidence" value="ECO:0007669"/>
    <property type="project" value="InterPro"/>
</dbReference>
<evidence type="ECO:0000313" key="6">
    <source>
        <dbReference type="RefSeq" id="XP_042568137.1"/>
    </source>
</evidence>
<keyword evidence="5" id="KW-1185">Reference proteome</keyword>
<dbReference type="AlphaFoldDB" id="A0A8C1MXV0"/>
<feature type="domain" description="S1 motif" evidence="3">
    <location>
        <begin position="116"/>
        <end position="198"/>
    </location>
</feature>
<dbReference type="InterPro" id="IPR012340">
    <property type="entry name" value="NA-bd_OB-fold"/>
</dbReference>
<dbReference type="OMA" id="YQKTQVK"/>
<dbReference type="PANTHER" id="PTHR23184:SF9">
    <property type="entry name" value="TETRATRICOPEPTIDE REPEAT PROTEIN 14"/>
    <property type="match status" value="1"/>
</dbReference>
<dbReference type="RefSeq" id="XP_042568137.1">
    <property type="nucleotide sequence ID" value="XM_042712203.1"/>
</dbReference>
<feature type="compositionally biased region" description="Basic residues" evidence="2">
    <location>
        <begin position="487"/>
        <end position="512"/>
    </location>
</feature>
<name>A0A8C1MXV0_CYPCA</name>
<dbReference type="OrthoDB" id="1914839at2759"/>
<dbReference type="SMART" id="SM00316">
    <property type="entry name" value="S1"/>
    <property type="match status" value="1"/>
</dbReference>
<dbReference type="Gene3D" id="2.40.50.140">
    <property type="entry name" value="Nucleic acid-binding proteins"/>
    <property type="match status" value="1"/>
</dbReference>
<evidence type="ECO:0000313" key="5">
    <source>
        <dbReference type="Proteomes" id="UP000694427"/>
    </source>
</evidence>
<dbReference type="Proteomes" id="UP000694427">
    <property type="component" value="Unplaced"/>
</dbReference>
<dbReference type="Gene3D" id="1.25.40.10">
    <property type="entry name" value="Tetratricopeptide repeat domain"/>
    <property type="match status" value="1"/>
</dbReference>
<reference evidence="6" key="1">
    <citation type="submission" date="2025-04" db="UniProtKB">
        <authorList>
            <consortium name="RefSeq"/>
        </authorList>
    </citation>
    <scope>IDENTIFICATION</scope>
    <source>
        <tissue evidence="6">Muscle</tissue>
    </source>
</reference>
<feature type="region of interest" description="Disordered" evidence="2">
    <location>
        <begin position="453"/>
        <end position="523"/>
    </location>
</feature>
<dbReference type="Proteomes" id="UP001155660">
    <property type="component" value="Chromosome A22"/>
</dbReference>
<dbReference type="Pfam" id="PF13414">
    <property type="entry name" value="TPR_11"/>
    <property type="match status" value="1"/>
</dbReference>
<accession>A0A8C1MXV0</accession>
<dbReference type="PROSITE" id="PS50005">
    <property type="entry name" value="TPR"/>
    <property type="match status" value="2"/>
</dbReference>